<keyword evidence="8 14" id="KW-0808">Transferase</keyword>
<dbReference type="GO" id="GO:0015937">
    <property type="term" value="P:coenzyme A biosynthetic process"/>
    <property type="evidence" value="ECO:0007669"/>
    <property type="project" value="UniProtKB-UniRule"/>
</dbReference>
<feature type="domain" description="Phosphoribulokinase/uridine kinase" evidence="16">
    <location>
        <begin position="90"/>
        <end position="233"/>
    </location>
</feature>
<name>A0A0R1MRP3_9LACO</name>
<keyword evidence="7 14" id="KW-0963">Cytoplasm</keyword>
<evidence type="ECO:0000313" key="18">
    <source>
        <dbReference type="Proteomes" id="UP000051330"/>
    </source>
</evidence>
<dbReference type="UniPathway" id="UPA00241">
    <property type="reaction ID" value="UER00352"/>
</dbReference>
<keyword evidence="12 14" id="KW-0173">Coenzyme A biosynthesis</keyword>
<evidence type="ECO:0000256" key="8">
    <source>
        <dbReference type="ARBA" id="ARBA00022679"/>
    </source>
</evidence>
<dbReference type="Pfam" id="PF00485">
    <property type="entry name" value="PRK"/>
    <property type="match status" value="1"/>
</dbReference>
<keyword evidence="10 14" id="KW-0418">Kinase</keyword>
<dbReference type="AlphaFoldDB" id="A0A0R1MRP3"/>
<evidence type="ECO:0000259" key="16">
    <source>
        <dbReference type="Pfam" id="PF00485"/>
    </source>
</evidence>
<evidence type="ECO:0000256" key="5">
    <source>
        <dbReference type="ARBA" id="ARBA00012102"/>
    </source>
</evidence>
<dbReference type="Gene3D" id="3.40.50.300">
    <property type="entry name" value="P-loop containing nucleotide triphosphate hydrolases"/>
    <property type="match status" value="1"/>
</dbReference>
<accession>A0A0R1MRP3</accession>
<evidence type="ECO:0000256" key="15">
    <source>
        <dbReference type="RuleBase" id="RU003530"/>
    </source>
</evidence>
<evidence type="ECO:0000256" key="3">
    <source>
        <dbReference type="ARBA" id="ARBA00005225"/>
    </source>
</evidence>
<evidence type="ECO:0000256" key="6">
    <source>
        <dbReference type="ARBA" id="ARBA00015080"/>
    </source>
</evidence>
<evidence type="ECO:0000256" key="9">
    <source>
        <dbReference type="ARBA" id="ARBA00022741"/>
    </source>
</evidence>
<protein>
    <recommendedName>
        <fullName evidence="6 14">Pantothenate kinase</fullName>
        <ecNumber evidence="5 14">2.7.1.33</ecNumber>
    </recommendedName>
    <alternativeName>
        <fullName evidence="13 14">Pantothenic acid kinase</fullName>
    </alternativeName>
</protein>
<dbReference type="PIRSF" id="PIRSF000545">
    <property type="entry name" value="Pantothenate_kin"/>
    <property type="match status" value="1"/>
</dbReference>
<evidence type="ECO:0000256" key="10">
    <source>
        <dbReference type="ARBA" id="ARBA00022777"/>
    </source>
</evidence>
<dbReference type="GO" id="GO:0005524">
    <property type="term" value="F:ATP binding"/>
    <property type="evidence" value="ECO:0007669"/>
    <property type="project" value="UniProtKB-UniRule"/>
</dbReference>
<evidence type="ECO:0000256" key="2">
    <source>
        <dbReference type="ARBA" id="ARBA00004496"/>
    </source>
</evidence>
<dbReference type="InterPro" id="IPR006083">
    <property type="entry name" value="PRK/URK"/>
</dbReference>
<sequence>MGDFVAVTRNYYVFNRDKWQALHGHTKEAEISDADLQSVKAFHDKISLTDVREIYWPLRRLVYLYFKSFRQKRQTLAHFLDQRVGPSPFIIGIAGSVAVGKSTTARLLNLLLKRAYPNLRIESITTDGFLYPNAELTRRGILDRKGFPESYDMPRLLSMLNAVKAGAADVPVPMYDHQTYDVLRDQFIHLERPDILIVEGINVLQLPSNSQIYVSDFFDFSVYVDADPALIEEWYLDRFGALLDTAFTDPDDYYYQYAIGNRADAFAMARRVWHDVNLKNLQEYILPTRSRADLILHKTAHHRIDRVYLRKY</sequence>
<dbReference type="EMBL" id="AZEC01000014">
    <property type="protein sequence ID" value="KRL10766.1"/>
    <property type="molecule type" value="Genomic_DNA"/>
</dbReference>
<feature type="binding site" evidence="14">
    <location>
        <begin position="95"/>
        <end position="102"/>
    </location>
    <ligand>
        <name>ATP</name>
        <dbReference type="ChEBI" id="CHEBI:30616"/>
    </ligand>
</feature>
<dbReference type="GO" id="GO:0005737">
    <property type="term" value="C:cytoplasm"/>
    <property type="evidence" value="ECO:0007669"/>
    <property type="project" value="UniProtKB-SubCell"/>
</dbReference>
<evidence type="ECO:0000256" key="7">
    <source>
        <dbReference type="ARBA" id="ARBA00022490"/>
    </source>
</evidence>
<dbReference type="InterPro" id="IPR004566">
    <property type="entry name" value="PanK"/>
</dbReference>
<evidence type="ECO:0000256" key="4">
    <source>
        <dbReference type="ARBA" id="ARBA00006087"/>
    </source>
</evidence>
<dbReference type="NCBIfam" id="TIGR00554">
    <property type="entry name" value="panK_bact"/>
    <property type="match status" value="1"/>
</dbReference>
<keyword evidence="9 14" id="KW-0547">Nucleotide-binding</keyword>
<gene>
    <name evidence="14" type="primary">coaA</name>
    <name evidence="17" type="ORF">FD09_GL000912</name>
</gene>
<dbReference type="PANTHER" id="PTHR10285">
    <property type="entry name" value="URIDINE KINASE"/>
    <property type="match status" value="1"/>
</dbReference>
<dbReference type="PATRIC" id="fig|1423792.3.peg.931"/>
<dbReference type="SUPFAM" id="SSF52540">
    <property type="entry name" value="P-loop containing nucleoside triphosphate hydrolases"/>
    <property type="match status" value="1"/>
</dbReference>
<comment type="catalytic activity">
    <reaction evidence="1 14 15">
        <text>(R)-pantothenate + ATP = (R)-4'-phosphopantothenate + ADP + H(+)</text>
        <dbReference type="Rhea" id="RHEA:16373"/>
        <dbReference type="ChEBI" id="CHEBI:10986"/>
        <dbReference type="ChEBI" id="CHEBI:15378"/>
        <dbReference type="ChEBI" id="CHEBI:29032"/>
        <dbReference type="ChEBI" id="CHEBI:30616"/>
        <dbReference type="ChEBI" id="CHEBI:456216"/>
        <dbReference type="EC" id="2.7.1.33"/>
    </reaction>
</comment>
<dbReference type="InterPro" id="IPR027417">
    <property type="entry name" value="P-loop_NTPase"/>
</dbReference>
<comment type="pathway">
    <text evidence="3 14 15">Cofactor biosynthesis; coenzyme A biosynthesis; CoA from (R)-pantothenate: step 1/5.</text>
</comment>
<keyword evidence="18" id="KW-1185">Reference proteome</keyword>
<evidence type="ECO:0000256" key="13">
    <source>
        <dbReference type="ARBA" id="ARBA00032866"/>
    </source>
</evidence>
<evidence type="ECO:0000256" key="1">
    <source>
        <dbReference type="ARBA" id="ARBA00001206"/>
    </source>
</evidence>
<dbReference type="EC" id="2.7.1.33" evidence="5 14"/>
<evidence type="ECO:0000256" key="12">
    <source>
        <dbReference type="ARBA" id="ARBA00022993"/>
    </source>
</evidence>
<comment type="subcellular location">
    <subcellularLocation>
        <location evidence="2 14 15">Cytoplasm</location>
    </subcellularLocation>
</comment>
<dbReference type="STRING" id="1423792.FD09_GL000912"/>
<dbReference type="GO" id="GO:0004594">
    <property type="term" value="F:pantothenate kinase activity"/>
    <property type="evidence" value="ECO:0007669"/>
    <property type="project" value="UniProtKB-UniRule"/>
</dbReference>
<proteinExistence type="inferred from homology"/>
<dbReference type="HAMAP" id="MF_00215">
    <property type="entry name" value="Pantothen_kinase_1"/>
    <property type="match status" value="1"/>
</dbReference>
<evidence type="ECO:0000256" key="11">
    <source>
        <dbReference type="ARBA" id="ARBA00022840"/>
    </source>
</evidence>
<evidence type="ECO:0000256" key="14">
    <source>
        <dbReference type="HAMAP-Rule" id="MF_00215"/>
    </source>
</evidence>
<comment type="similarity">
    <text evidence="4 14 15">Belongs to the prokaryotic pantothenate kinase family.</text>
</comment>
<keyword evidence="11 14" id="KW-0067">ATP-binding</keyword>
<comment type="caution">
    <text evidence="17">The sequence shown here is derived from an EMBL/GenBank/DDBJ whole genome shotgun (WGS) entry which is preliminary data.</text>
</comment>
<dbReference type="Proteomes" id="UP000051330">
    <property type="component" value="Unassembled WGS sequence"/>
</dbReference>
<organism evidence="17 18">
    <name type="scientific">Schleiferilactobacillus perolens DSM 12744</name>
    <dbReference type="NCBI Taxonomy" id="1423792"/>
    <lineage>
        <taxon>Bacteria</taxon>
        <taxon>Bacillati</taxon>
        <taxon>Bacillota</taxon>
        <taxon>Bacilli</taxon>
        <taxon>Lactobacillales</taxon>
        <taxon>Lactobacillaceae</taxon>
        <taxon>Schleiferilactobacillus</taxon>
    </lineage>
</organism>
<dbReference type="CDD" id="cd02025">
    <property type="entry name" value="PanK"/>
    <property type="match status" value="1"/>
</dbReference>
<reference evidence="17 18" key="1">
    <citation type="journal article" date="2015" name="Genome Announc.">
        <title>Expanding the biotechnology potential of lactobacilli through comparative genomics of 213 strains and associated genera.</title>
        <authorList>
            <person name="Sun Z."/>
            <person name="Harris H.M."/>
            <person name="McCann A."/>
            <person name="Guo C."/>
            <person name="Argimon S."/>
            <person name="Zhang W."/>
            <person name="Yang X."/>
            <person name="Jeffery I.B."/>
            <person name="Cooney J.C."/>
            <person name="Kagawa T.F."/>
            <person name="Liu W."/>
            <person name="Song Y."/>
            <person name="Salvetti E."/>
            <person name="Wrobel A."/>
            <person name="Rasinkangas P."/>
            <person name="Parkhill J."/>
            <person name="Rea M.C."/>
            <person name="O'Sullivan O."/>
            <person name="Ritari J."/>
            <person name="Douillard F.P."/>
            <person name="Paul Ross R."/>
            <person name="Yang R."/>
            <person name="Briner A.E."/>
            <person name="Felis G.E."/>
            <person name="de Vos W.M."/>
            <person name="Barrangou R."/>
            <person name="Klaenhammer T.R."/>
            <person name="Caufield P.W."/>
            <person name="Cui Y."/>
            <person name="Zhang H."/>
            <person name="O'Toole P.W."/>
        </authorList>
    </citation>
    <scope>NUCLEOTIDE SEQUENCE [LARGE SCALE GENOMIC DNA]</scope>
    <source>
        <strain evidence="17 18">DSM 12744</strain>
    </source>
</reference>
<evidence type="ECO:0000313" key="17">
    <source>
        <dbReference type="EMBL" id="KRL10766.1"/>
    </source>
</evidence>